<keyword evidence="4" id="KW-0732">Signal</keyword>
<evidence type="ECO:0000256" key="1">
    <source>
        <dbReference type="ARBA" id="ARBA00000448"/>
    </source>
</evidence>
<dbReference type="InterPro" id="IPR002772">
    <property type="entry name" value="Glyco_hydro_3_C"/>
</dbReference>
<dbReference type="PANTHER" id="PTHR30620">
    <property type="entry name" value="PERIPLASMIC BETA-GLUCOSIDASE-RELATED"/>
    <property type="match status" value="1"/>
</dbReference>
<dbReference type="Gene3D" id="2.60.40.10">
    <property type="entry name" value="Immunoglobulins"/>
    <property type="match status" value="1"/>
</dbReference>
<dbReference type="PRINTS" id="PR00133">
    <property type="entry name" value="GLHYDRLASE3"/>
</dbReference>
<comment type="similarity">
    <text evidence="2">Belongs to the glycosyl hydrolase 3 family.</text>
</comment>
<dbReference type="SMART" id="SM01217">
    <property type="entry name" value="Fn3_like"/>
    <property type="match status" value="1"/>
</dbReference>
<dbReference type="Gene3D" id="3.20.20.300">
    <property type="entry name" value="Glycoside hydrolase, family 3, N-terminal domain"/>
    <property type="match status" value="1"/>
</dbReference>
<dbReference type="SUPFAM" id="SSF52279">
    <property type="entry name" value="Beta-D-glucan exohydrolase, C-terminal domain"/>
    <property type="match status" value="1"/>
</dbReference>
<dbReference type="OrthoDB" id="9805821at2"/>
<dbReference type="SUPFAM" id="SSF51445">
    <property type="entry name" value="(Trans)glycosidases"/>
    <property type="match status" value="1"/>
</dbReference>
<dbReference type="EC" id="3.2.1.21" evidence="3"/>
<dbReference type="PANTHER" id="PTHR30620:SF16">
    <property type="entry name" value="LYSOSOMAL BETA GLUCOSIDASE"/>
    <property type="match status" value="1"/>
</dbReference>
<organism evidence="8 9">
    <name type="scientific">Lactococcus hircilactis</name>
    <dbReference type="NCBI Taxonomy" id="1494462"/>
    <lineage>
        <taxon>Bacteria</taxon>
        <taxon>Bacillati</taxon>
        <taxon>Bacillota</taxon>
        <taxon>Bacilli</taxon>
        <taxon>Lactobacillales</taxon>
        <taxon>Streptococcaceae</taxon>
        <taxon>Lactococcus</taxon>
    </lineage>
</organism>
<accession>A0A7X2CZM9</accession>
<dbReference type="InterPro" id="IPR017853">
    <property type="entry name" value="GH"/>
</dbReference>
<evidence type="ECO:0000256" key="6">
    <source>
        <dbReference type="ARBA" id="ARBA00023295"/>
    </source>
</evidence>
<sequence>MDEVALINLFKSMTLEEKLGQMSQTTGEYFVGEKFPDELVVTGPSLEELGLDAEQLYTVGSVLGVSSTQAINAVQRDYLEKSRLKIPLMFMHDAIHGYRTIFPIPLALASTFDKEIVEEVGKLTAQELRSSGIQVDFSPMVDLVRDARWGRVMESFGEDAYLSGVLGGAMIEGYQGSQDGWIDSNGVVACLKHFAAYGAPDGGRDYASVDMSTKEFFGAYAKPYELALGAAPKMVMASFNSLNGEPATASTYLLDDVLRKRFGFNDLIISDWGAVSELKNHGVALDDEAAGRLALNAGIEIEMVSNAFLKYGEHFTKQSKLMLKKIDHATLKILYLKNELGLFEHPFADEMKEKSVVRADRMIESARNASKASCVLLKNDNEILPMSAIEPILIVGPFAKTKALLGNWNCKGRLDETISVEEGFSHLADRVFAYEYLDEVPEAILAEVTKVIVTIGEVWDRSGEGHSSANLEIPSAQQALIYDIKALGKKVIGIGFSGRPMALESVIDALDGLLWSWYLGNEAGNAIATLMLGLESPTGRLPMSFPRVTGQTPLSYNELRSGRPANESTYSSRYQDVKIGALYPFGYGLRYGTVQLTNVQCSDTVITDQKVVDIQCDIENDSDYDTQESVLLFMEDPVAKLVRPVRELIDFKKVVLKKGEKKTLSFSVSTDSLSYYNNQGEKTLENGKINFYINDLSHLVASIEVKNEEEHIQK</sequence>
<evidence type="ECO:0000256" key="3">
    <source>
        <dbReference type="ARBA" id="ARBA00012744"/>
    </source>
</evidence>
<dbReference type="Pfam" id="PF01915">
    <property type="entry name" value="Glyco_hydro_3_C"/>
    <property type="match status" value="1"/>
</dbReference>
<evidence type="ECO:0000256" key="2">
    <source>
        <dbReference type="ARBA" id="ARBA00005336"/>
    </source>
</evidence>
<keyword evidence="5" id="KW-0378">Hydrolase</keyword>
<dbReference type="InterPro" id="IPR013783">
    <property type="entry name" value="Ig-like_fold"/>
</dbReference>
<dbReference type="Gene3D" id="3.40.50.1700">
    <property type="entry name" value="Glycoside hydrolase family 3 C-terminal domain"/>
    <property type="match status" value="1"/>
</dbReference>
<comment type="catalytic activity">
    <reaction evidence="1">
        <text>Hydrolysis of terminal, non-reducing beta-D-glucosyl residues with release of beta-D-glucose.</text>
        <dbReference type="EC" id="3.2.1.21"/>
    </reaction>
</comment>
<evidence type="ECO:0000313" key="9">
    <source>
        <dbReference type="Proteomes" id="UP000439550"/>
    </source>
</evidence>
<dbReference type="InterPro" id="IPR036881">
    <property type="entry name" value="Glyco_hydro_3_C_sf"/>
</dbReference>
<gene>
    <name evidence="8" type="ORF">GHI93_01775</name>
</gene>
<dbReference type="InterPro" id="IPR001764">
    <property type="entry name" value="Glyco_hydro_3_N"/>
</dbReference>
<dbReference type="InterPro" id="IPR051915">
    <property type="entry name" value="Cellulose_Degrad_GH3"/>
</dbReference>
<dbReference type="Pfam" id="PF00933">
    <property type="entry name" value="Glyco_hydro_3"/>
    <property type="match status" value="1"/>
</dbReference>
<dbReference type="GO" id="GO:0008422">
    <property type="term" value="F:beta-glucosidase activity"/>
    <property type="evidence" value="ECO:0007669"/>
    <property type="project" value="UniProtKB-EC"/>
</dbReference>
<dbReference type="EMBL" id="WITJ01000002">
    <property type="protein sequence ID" value="MQW38679.1"/>
    <property type="molecule type" value="Genomic_DNA"/>
</dbReference>
<dbReference type="Proteomes" id="UP000439550">
    <property type="component" value="Unassembled WGS sequence"/>
</dbReference>
<name>A0A7X2CZM9_9LACT</name>
<keyword evidence="6" id="KW-0326">Glycosidase</keyword>
<protein>
    <recommendedName>
        <fullName evidence="3">beta-glucosidase</fullName>
        <ecNumber evidence="3">3.2.1.21</ecNumber>
    </recommendedName>
</protein>
<dbReference type="AlphaFoldDB" id="A0A7X2CZM9"/>
<dbReference type="Pfam" id="PF14310">
    <property type="entry name" value="Fn3-like"/>
    <property type="match status" value="1"/>
</dbReference>
<evidence type="ECO:0000313" key="8">
    <source>
        <dbReference type="EMBL" id="MQW38679.1"/>
    </source>
</evidence>
<keyword evidence="9" id="KW-1185">Reference proteome</keyword>
<reference evidence="8 9" key="1">
    <citation type="submission" date="2019-10" db="EMBL/GenBank/DDBJ databases">
        <authorList>
            <person name="Dong K."/>
        </authorList>
    </citation>
    <scope>NUCLEOTIDE SEQUENCE [LARGE SCALE GENOMIC DNA]</scope>
    <source>
        <strain evidence="8 9">DSM 28960</strain>
    </source>
</reference>
<dbReference type="InterPro" id="IPR026891">
    <property type="entry name" value="Fn3-like"/>
</dbReference>
<evidence type="ECO:0000256" key="5">
    <source>
        <dbReference type="ARBA" id="ARBA00022801"/>
    </source>
</evidence>
<dbReference type="InterPro" id="IPR036962">
    <property type="entry name" value="Glyco_hydro_3_N_sf"/>
</dbReference>
<feature type="domain" description="Fibronectin type III-like" evidence="7">
    <location>
        <begin position="628"/>
        <end position="697"/>
    </location>
</feature>
<proteinExistence type="inferred from homology"/>
<evidence type="ECO:0000259" key="7">
    <source>
        <dbReference type="SMART" id="SM01217"/>
    </source>
</evidence>
<dbReference type="RefSeq" id="WP_153495037.1">
    <property type="nucleotide sequence ID" value="NZ_CAXYUY010000009.1"/>
</dbReference>
<evidence type="ECO:0000256" key="4">
    <source>
        <dbReference type="ARBA" id="ARBA00022729"/>
    </source>
</evidence>
<dbReference type="GO" id="GO:0009251">
    <property type="term" value="P:glucan catabolic process"/>
    <property type="evidence" value="ECO:0007669"/>
    <property type="project" value="TreeGrafter"/>
</dbReference>
<comment type="caution">
    <text evidence="8">The sequence shown here is derived from an EMBL/GenBank/DDBJ whole genome shotgun (WGS) entry which is preliminary data.</text>
</comment>